<gene>
    <name evidence="1" type="ORF">LOD99_9149</name>
</gene>
<dbReference type="InterPro" id="IPR036397">
    <property type="entry name" value="RNaseH_sf"/>
</dbReference>
<reference evidence="1 2" key="1">
    <citation type="journal article" date="2023" name="BMC Biol.">
        <title>The compact genome of the sponge Oopsacas minuta (Hexactinellida) is lacking key metazoan core genes.</title>
        <authorList>
            <person name="Santini S."/>
            <person name="Schenkelaars Q."/>
            <person name="Jourda C."/>
            <person name="Duchesne M."/>
            <person name="Belahbib H."/>
            <person name="Rocher C."/>
            <person name="Selva M."/>
            <person name="Riesgo A."/>
            <person name="Vervoort M."/>
            <person name="Leys S.P."/>
            <person name="Kodjabachian L."/>
            <person name="Le Bivic A."/>
            <person name="Borchiellini C."/>
            <person name="Claverie J.M."/>
            <person name="Renard E."/>
        </authorList>
    </citation>
    <scope>NUCLEOTIDE SEQUENCE [LARGE SCALE GENOMIC DNA]</scope>
    <source>
        <strain evidence="1">SPO-2</strain>
    </source>
</reference>
<evidence type="ECO:0000313" key="2">
    <source>
        <dbReference type="Proteomes" id="UP001165289"/>
    </source>
</evidence>
<evidence type="ECO:0008006" key="3">
    <source>
        <dbReference type="Google" id="ProtNLM"/>
    </source>
</evidence>
<protein>
    <recommendedName>
        <fullName evidence="3">Transposase</fullName>
    </recommendedName>
</protein>
<name>A0AAV7JED1_9METZ</name>
<dbReference type="Proteomes" id="UP001165289">
    <property type="component" value="Unassembled WGS sequence"/>
</dbReference>
<dbReference type="EMBL" id="JAKMXF010000352">
    <property type="protein sequence ID" value="KAI6646820.1"/>
    <property type="molecule type" value="Genomic_DNA"/>
</dbReference>
<accession>A0AAV7JED1</accession>
<proteinExistence type="predicted"/>
<dbReference type="AlphaFoldDB" id="A0AAV7JED1"/>
<comment type="caution">
    <text evidence="1">The sequence shown here is derived from an EMBL/GenBank/DDBJ whole genome shotgun (WGS) entry which is preliminary data.</text>
</comment>
<dbReference type="GO" id="GO:0003676">
    <property type="term" value="F:nucleic acid binding"/>
    <property type="evidence" value="ECO:0007669"/>
    <property type="project" value="InterPro"/>
</dbReference>
<keyword evidence="2" id="KW-1185">Reference proteome</keyword>
<organism evidence="1 2">
    <name type="scientific">Oopsacas minuta</name>
    <dbReference type="NCBI Taxonomy" id="111878"/>
    <lineage>
        <taxon>Eukaryota</taxon>
        <taxon>Metazoa</taxon>
        <taxon>Porifera</taxon>
        <taxon>Hexactinellida</taxon>
        <taxon>Hexasterophora</taxon>
        <taxon>Lyssacinosida</taxon>
        <taxon>Leucopsacidae</taxon>
        <taxon>Oopsacas</taxon>
    </lineage>
</organism>
<sequence length="113" mass="12787">MVLEPVEEYKPRHGRGTSFVFQQDGAPAHTSTVTQSGLHDNFPGIITKEEWPPYSPNLNPMDYFVWSIHETKACVNSHTSIKSLKRNLVKSGVKFPKKPSVLLLRPCQIELQV</sequence>
<dbReference type="Gene3D" id="3.30.420.10">
    <property type="entry name" value="Ribonuclease H-like superfamily/Ribonuclease H"/>
    <property type="match status" value="1"/>
</dbReference>
<evidence type="ECO:0000313" key="1">
    <source>
        <dbReference type="EMBL" id="KAI6646820.1"/>
    </source>
</evidence>